<dbReference type="Gene3D" id="1.25.40.10">
    <property type="entry name" value="Tetratricopeptide repeat domain"/>
    <property type="match status" value="5"/>
</dbReference>
<gene>
    <name evidence="6" type="ORF">WJX75_009790</name>
</gene>
<dbReference type="SUPFAM" id="SSF81901">
    <property type="entry name" value="HCP-like"/>
    <property type="match status" value="2"/>
</dbReference>
<feature type="coiled-coil region" evidence="4">
    <location>
        <begin position="872"/>
        <end position="918"/>
    </location>
</feature>
<evidence type="ECO:0000256" key="4">
    <source>
        <dbReference type="SAM" id="Coils"/>
    </source>
</evidence>
<protein>
    <recommendedName>
        <fullName evidence="8">TPR-like protein</fullName>
    </recommendedName>
</protein>
<evidence type="ECO:0000313" key="7">
    <source>
        <dbReference type="Proteomes" id="UP001491310"/>
    </source>
</evidence>
<keyword evidence="2 3" id="KW-0802">TPR repeat</keyword>
<feature type="repeat" description="TPR" evidence="3">
    <location>
        <begin position="316"/>
        <end position="349"/>
    </location>
</feature>
<evidence type="ECO:0000256" key="2">
    <source>
        <dbReference type="ARBA" id="ARBA00022803"/>
    </source>
</evidence>
<dbReference type="SMART" id="SM00028">
    <property type="entry name" value="TPR"/>
    <property type="match status" value="11"/>
</dbReference>
<dbReference type="PANTHER" id="PTHR14027:SF2">
    <property type="entry name" value="RNA POLYMERASE-ASSOCIATED PROTEIN CTR9 HOMOLOG"/>
    <property type="match status" value="1"/>
</dbReference>
<dbReference type="Proteomes" id="UP001491310">
    <property type="component" value="Unassembled WGS sequence"/>
</dbReference>
<feature type="compositionally biased region" description="Acidic residues" evidence="5">
    <location>
        <begin position="1071"/>
        <end position="1093"/>
    </location>
</feature>
<evidence type="ECO:0000313" key="6">
    <source>
        <dbReference type="EMBL" id="KAK9917002.1"/>
    </source>
</evidence>
<evidence type="ECO:0000256" key="5">
    <source>
        <dbReference type="SAM" id="MobiDB-lite"/>
    </source>
</evidence>
<comment type="caution">
    <text evidence="6">The sequence shown here is derived from an EMBL/GenBank/DDBJ whole genome shotgun (WGS) entry which is preliminary data.</text>
</comment>
<dbReference type="InterPro" id="IPR031101">
    <property type="entry name" value="Ctr9"/>
</dbReference>
<proteinExistence type="predicted"/>
<keyword evidence="4" id="KW-0175">Coiled coil</keyword>
<dbReference type="InterPro" id="IPR019734">
    <property type="entry name" value="TPR_rpt"/>
</dbReference>
<dbReference type="PANTHER" id="PTHR14027">
    <property type="entry name" value="RNA POLYMERASE-ASSOCIATED PROTEIN CTR9"/>
    <property type="match status" value="1"/>
</dbReference>
<dbReference type="Pfam" id="PF13432">
    <property type="entry name" value="TPR_16"/>
    <property type="match status" value="3"/>
</dbReference>
<dbReference type="Pfam" id="PF14559">
    <property type="entry name" value="TPR_19"/>
    <property type="match status" value="1"/>
</dbReference>
<organism evidence="6 7">
    <name type="scientific">Coccomyxa subellipsoidea</name>
    <dbReference type="NCBI Taxonomy" id="248742"/>
    <lineage>
        <taxon>Eukaryota</taxon>
        <taxon>Viridiplantae</taxon>
        <taxon>Chlorophyta</taxon>
        <taxon>core chlorophytes</taxon>
        <taxon>Trebouxiophyceae</taxon>
        <taxon>Trebouxiophyceae incertae sedis</taxon>
        <taxon>Coccomyxaceae</taxon>
        <taxon>Coccomyxa</taxon>
    </lineage>
</organism>
<feature type="region of interest" description="Disordered" evidence="5">
    <location>
        <begin position="943"/>
        <end position="1113"/>
    </location>
</feature>
<keyword evidence="1" id="KW-0677">Repeat</keyword>
<dbReference type="SUPFAM" id="SSF48452">
    <property type="entry name" value="TPR-like"/>
    <property type="match status" value="1"/>
</dbReference>
<sequence length="1113" mass="122201">MSFDANGNEHLFIPIASSDEFVTIPVDDLPEEAEDLLDCLRAEEAPLSLWIDFAKAYLAQGMMKQYLHILNEGTSDEVASYFQDAKFERLQIFCALAAYYTAEGRKQRDRNARTEHFAKAASLLVLARQIDYGDQLPFLGLGQLELARGDLESAKLHFTSAAAAKCDGRVNIAGTLALASVHFQQGHYSAALGLYRKALREHPGAPAEVRLGLAACQFRLSHFKQAKAAYKRTLDLSPTCGEALLGLTVIAFNSRDTEKGLREGLDLLCRAYDADPGQPGVLTLLARFCIQRGDWQRARELAAAAHAAAESEGTRALALTLQARAHHAEGNYNHAYRSYQQASKLDPKLPLPLYGLAQIMVRQREQTNAISLLESALALVPGWPDALQMVGQLYPQAERKGQAAIDHFRDATEANSSSGAVWEMLGELLAPIDPPGSLRAYKRSLQLHREAAQKDREARLRALRRARGDNDEAQEEAANRLDPLPAKLLNNAAVLHMRGGEATAALDLMQEALQAAKEDTSGALPASANVTLGFNQARVQEAAGDTQAAARSYAAMLEAFPGYTDCHLRLACVAKHRGDSAQALLWTQKALESKPGLPDALAMQGWLHLEAKDFKRAEEAFQALIKEPSTKNDAYGWLGLACLNFASAPSHQRLKGKDIERAQKLYGRAMGFFKHILEWNSANVYAANGIAAVLAEQGDIEQARKILTQVQEAVAASEGFLQMPDAAINMGNLYLALDKPKLAIQVYSSVLRKSFHGSNATLLLYLGRAYYDAGELKNARTVLLKAVHVAPSDHRLLFNIALTMQNYAVRLLNLSRAEGDLSRLAEFDAAVMDLLQAHRFFEQLRTMGHNRTGIDPENLNRHVDFCAQTHHKAQAYLQQARAEAKVQEARREESRVRLEAAQRQREVAAERLRIEAKRRAAENDRIARETAANLDRMRASWADSQALQQAAEQGDAGKADKRRKKSKAGAEDAQFYVEDDDEADYQAPEGQESRFAGTGLESSDEEEHHEDGEEAAGDGVDASEGGDGDAGRAEANGGGEAGEMQSPGGRTGRLLKRPRMEGSQEQQANGLEDDDMDDAVPDFQDDMDDEAEDQGVKRARARSHFFGDSDEED</sequence>
<evidence type="ECO:0008006" key="8">
    <source>
        <dbReference type="Google" id="ProtNLM"/>
    </source>
</evidence>
<dbReference type="InterPro" id="IPR011990">
    <property type="entry name" value="TPR-like_helical_dom_sf"/>
</dbReference>
<feature type="compositionally biased region" description="Acidic residues" evidence="5">
    <location>
        <begin position="1002"/>
        <end position="1016"/>
    </location>
</feature>
<dbReference type="Pfam" id="PF13176">
    <property type="entry name" value="TPR_7"/>
    <property type="match status" value="1"/>
</dbReference>
<name>A0ABR2YYN6_9CHLO</name>
<reference evidence="6 7" key="1">
    <citation type="journal article" date="2024" name="Nat. Commun.">
        <title>Phylogenomics reveals the evolutionary origins of lichenization in chlorophyte algae.</title>
        <authorList>
            <person name="Puginier C."/>
            <person name="Libourel C."/>
            <person name="Otte J."/>
            <person name="Skaloud P."/>
            <person name="Haon M."/>
            <person name="Grisel S."/>
            <person name="Petersen M."/>
            <person name="Berrin J.G."/>
            <person name="Delaux P.M."/>
            <person name="Dal Grande F."/>
            <person name="Keller J."/>
        </authorList>
    </citation>
    <scope>NUCLEOTIDE SEQUENCE [LARGE SCALE GENOMIC DNA]</scope>
    <source>
        <strain evidence="6 7">SAG 216-7</strain>
    </source>
</reference>
<dbReference type="EMBL" id="JALJOT010000003">
    <property type="protein sequence ID" value="KAK9917002.1"/>
    <property type="molecule type" value="Genomic_DNA"/>
</dbReference>
<feature type="repeat" description="TPR" evidence="3">
    <location>
        <begin position="760"/>
        <end position="793"/>
    </location>
</feature>
<feature type="repeat" description="TPR" evidence="3">
    <location>
        <begin position="172"/>
        <end position="205"/>
    </location>
</feature>
<dbReference type="PROSITE" id="PS50005">
    <property type="entry name" value="TPR"/>
    <property type="match status" value="4"/>
</dbReference>
<evidence type="ECO:0000256" key="1">
    <source>
        <dbReference type="ARBA" id="ARBA00022737"/>
    </source>
</evidence>
<evidence type="ECO:0000256" key="3">
    <source>
        <dbReference type="PROSITE-ProRule" id="PRU00339"/>
    </source>
</evidence>
<keyword evidence="7" id="KW-1185">Reference proteome</keyword>
<feature type="repeat" description="TPR" evidence="3">
    <location>
        <begin position="207"/>
        <end position="240"/>
    </location>
</feature>
<accession>A0ABR2YYN6</accession>